<accession>A0ABP8DM40</accession>
<evidence type="ECO:0000313" key="2">
    <source>
        <dbReference type="Proteomes" id="UP001500620"/>
    </source>
</evidence>
<dbReference type="SUPFAM" id="SSF82171">
    <property type="entry name" value="DPP6 N-terminal domain-like"/>
    <property type="match status" value="1"/>
</dbReference>
<sequence>MPSGAVQESAPAGLPGTLSVLTFEPGKAITLLRRGQSVSFGAAGNGDMLPVPSPDGRHLALVRSPDPGVVAPGDLVVVEAGGQRHVLARQVIGGGGNAPAWTPDGKAVVHGGVRYDVSGGGHAGAGLTGNPAYLTYSVGGATLAYATSSNSIIVAPAGGGAKRVVDISKLAECSLRAACPFAVQAVSDDGRYVALGSGNTDPSNVTEAHLVLDTSSGKPVDLAAFGDVQHIWFTASGGAIVHTARDLRVVDAAWHVTGTFPAPGNGKLFYTA</sequence>
<organism evidence="1 2">
    <name type="scientific">Dactylosporangium darangshiense</name>
    <dbReference type="NCBI Taxonomy" id="579108"/>
    <lineage>
        <taxon>Bacteria</taxon>
        <taxon>Bacillati</taxon>
        <taxon>Actinomycetota</taxon>
        <taxon>Actinomycetes</taxon>
        <taxon>Micromonosporales</taxon>
        <taxon>Micromonosporaceae</taxon>
        <taxon>Dactylosporangium</taxon>
    </lineage>
</organism>
<comment type="caution">
    <text evidence="1">The sequence shown here is derived from an EMBL/GenBank/DDBJ whole genome shotgun (WGS) entry which is preliminary data.</text>
</comment>
<proteinExistence type="predicted"/>
<keyword evidence="2" id="KW-1185">Reference proteome</keyword>
<dbReference type="EMBL" id="BAABAT010000035">
    <property type="protein sequence ID" value="GAA4259453.1"/>
    <property type="molecule type" value="Genomic_DNA"/>
</dbReference>
<name>A0ABP8DM40_9ACTN</name>
<dbReference type="InterPro" id="IPR011042">
    <property type="entry name" value="6-blade_b-propeller_TolB-like"/>
</dbReference>
<dbReference type="Gene3D" id="2.120.10.30">
    <property type="entry name" value="TolB, C-terminal domain"/>
    <property type="match status" value="1"/>
</dbReference>
<dbReference type="Proteomes" id="UP001500620">
    <property type="component" value="Unassembled WGS sequence"/>
</dbReference>
<gene>
    <name evidence="1" type="ORF">GCM10022255_084160</name>
</gene>
<protein>
    <submittedName>
        <fullName evidence="1">Uncharacterized protein</fullName>
    </submittedName>
</protein>
<evidence type="ECO:0000313" key="1">
    <source>
        <dbReference type="EMBL" id="GAA4259453.1"/>
    </source>
</evidence>
<reference evidence="2" key="1">
    <citation type="journal article" date="2019" name="Int. J. Syst. Evol. Microbiol.">
        <title>The Global Catalogue of Microorganisms (GCM) 10K type strain sequencing project: providing services to taxonomists for standard genome sequencing and annotation.</title>
        <authorList>
            <consortium name="The Broad Institute Genomics Platform"/>
            <consortium name="The Broad Institute Genome Sequencing Center for Infectious Disease"/>
            <person name="Wu L."/>
            <person name="Ma J."/>
        </authorList>
    </citation>
    <scope>NUCLEOTIDE SEQUENCE [LARGE SCALE GENOMIC DNA]</scope>
    <source>
        <strain evidence="2">JCM 17441</strain>
    </source>
</reference>